<dbReference type="AlphaFoldDB" id="A0A200PMX9"/>
<keyword evidence="1" id="KW-0695">RNA-directed DNA polymerase</keyword>
<keyword evidence="1" id="KW-0548">Nucleotidyltransferase</keyword>
<accession>A0A200PMX9</accession>
<reference evidence="1 2" key="1">
    <citation type="journal article" date="2017" name="Mol. Plant">
        <title>The Genome of Medicinal Plant Macleaya cordata Provides New Insights into Benzylisoquinoline Alkaloids Metabolism.</title>
        <authorList>
            <person name="Liu X."/>
            <person name="Liu Y."/>
            <person name="Huang P."/>
            <person name="Ma Y."/>
            <person name="Qing Z."/>
            <person name="Tang Q."/>
            <person name="Cao H."/>
            <person name="Cheng P."/>
            <person name="Zheng Y."/>
            <person name="Yuan Z."/>
            <person name="Zhou Y."/>
            <person name="Liu J."/>
            <person name="Tang Z."/>
            <person name="Zhuo Y."/>
            <person name="Zhang Y."/>
            <person name="Yu L."/>
            <person name="Huang J."/>
            <person name="Yang P."/>
            <person name="Peng Q."/>
            <person name="Zhang J."/>
            <person name="Jiang W."/>
            <person name="Zhang Z."/>
            <person name="Lin K."/>
            <person name="Ro D.K."/>
            <person name="Chen X."/>
            <person name="Xiong X."/>
            <person name="Shang Y."/>
            <person name="Huang S."/>
            <person name="Zeng J."/>
        </authorList>
    </citation>
    <scope>NUCLEOTIDE SEQUENCE [LARGE SCALE GENOMIC DNA]</scope>
    <source>
        <strain evidence="2">cv. BLH2017</strain>
        <tissue evidence="1">Root</tissue>
    </source>
</reference>
<dbReference type="Proteomes" id="UP000195402">
    <property type="component" value="Unassembled WGS sequence"/>
</dbReference>
<protein>
    <submittedName>
        <fullName evidence="1">Reverse transcriptase zinc-binding domain</fullName>
    </submittedName>
</protein>
<proteinExistence type="predicted"/>
<name>A0A200PMX9_MACCD</name>
<evidence type="ECO:0000313" key="1">
    <source>
        <dbReference type="EMBL" id="OUZ99562.1"/>
    </source>
</evidence>
<gene>
    <name evidence="1" type="ORF">BVC80_7681g1</name>
</gene>
<dbReference type="EMBL" id="MVGT01004413">
    <property type="protein sequence ID" value="OUZ99562.1"/>
    <property type="molecule type" value="Genomic_DNA"/>
</dbReference>
<dbReference type="GO" id="GO:0003964">
    <property type="term" value="F:RNA-directed DNA polymerase activity"/>
    <property type="evidence" value="ECO:0007669"/>
    <property type="project" value="UniProtKB-KW"/>
</dbReference>
<keyword evidence="2" id="KW-1185">Reference proteome</keyword>
<dbReference type="OrthoDB" id="1099454at2759"/>
<evidence type="ECO:0000313" key="2">
    <source>
        <dbReference type="Proteomes" id="UP000195402"/>
    </source>
</evidence>
<dbReference type="InParanoid" id="A0A200PMX9"/>
<keyword evidence="1" id="KW-0808">Transferase</keyword>
<organism evidence="1 2">
    <name type="scientific">Macleaya cordata</name>
    <name type="common">Five-seeded plume-poppy</name>
    <name type="synonym">Bocconia cordata</name>
    <dbReference type="NCBI Taxonomy" id="56857"/>
    <lineage>
        <taxon>Eukaryota</taxon>
        <taxon>Viridiplantae</taxon>
        <taxon>Streptophyta</taxon>
        <taxon>Embryophyta</taxon>
        <taxon>Tracheophyta</taxon>
        <taxon>Spermatophyta</taxon>
        <taxon>Magnoliopsida</taxon>
        <taxon>Ranunculales</taxon>
        <taxon>Papaveraceae</taxon>
        <taxon>Papaveroideae</taxon>
        <taxon>Macleaya</taxon>
    </lineage>
</organism>
<sequence length="82" mass="9326">MGFCLVSKCYMCGKEEESLDHLIWKCEFAEEGWSWIHSIFGHARSYSIEDILRAAKHQSQAIKEVWTIGELSPAQQVVHGTG</sequence>
<comment type="caution">
    <text evidence="1">The sequence shown here is derived from an EMBL/GenBank/DDBJ whole genome shotgun (WGS) entry which is preliminary data.</text>
</comment>